<evidence type="ECO:0000313" key="1">
    <source>
        <dbReference type="EMBL" id="KIK29841.1"/>
    </source>
</evidence>
<proteinExistence type="predicted"/>
<reference evidence="2" key="2">
    <citation type="submission" date="2015-01" db="EMBL/GenBank/DDBJ databases">
        <title>Evolutionary Origins and Diversification of the Mycorrhizal Mutualists.</title>
        <authorList>
            <consortium name="DOE Joint Genome Institute"/>
            <consortium name="Mycorrhizal Genomics Consortium"/>
            <person name="Kohler A."/>
            <person name="Kuo A."/>
            <person name="Nagy L.G."/>
            <person name="Floudas D."/>
            <person name="Copeland A."/>
            <person name="Barry K.W."/>
            <person name="Cichocki N."/>
            <person name="Veneault-Fourrey C."/>
            <person name="LaButti K."/>
            <person name="Lindquist E.A."/>
            <person name="Lipzen A."/>
            <person name="Lundell T."/>
            <person name="Morin E."/>
            <person name="Murat C."/>
            <person name="Riley R."/>
            <person name="Ohm R."/>
            <person name="Sun H."/>
            <person name="Tunlid A."/>
            <person name="Henrissat B."/>
            <person name="Grigoriev I.V."/>
            <person name="Hibbett D.S."/>
            <person name="Martin F."/>
        </authorList>
    </citation>
    <scope>NUCLEOTIDE SEQUENCE [LARGE SCALE GENOMIC DNA]</scope>
    <source>
        <strain evidence="2">441</strain>
    </source>
</reference>
<organism evidence="1 2">
    <name type="scientific">Pisolithus microcarpus 441</name>
    <dbReference type="NCBI Taxonomy" id="765257"/>
    <lineage>
        <taxon>Eukaryota</taxon>
        <taxon>Fungi</taxon>
        <taxon>Dikarya</taxon>
        <taxon>Basidiomycota</taxon>
        <taxon>Agaricomycotina</taxon>
        <taxon>Agaricomycetes</taxon>
        <taxon>Agaricomycetidae</taxon>
        <taxon>Boletales</taxon>
        <taxon>Sclerodermatineae</taxon>
        <taxon>Pisolithaceae</taxon>
        <taxon>Pisolithus</taxon>
    </lineage>
</organism>
<dbReference type="EMBL" id="KN833688">
    <property type="protein sequence ID" value="KIK29841.1"/>
    <property type="molecule type" value="Genomic_DNA"/>
</dbReference>
<gene>
    <name evidence="1" type="ORF">PISMIDRAFT_6592</name>
</gene>
<evidence type="ECO:0000313" key="2">
    <source>
        <dbReference type="Proteomes" id="UP000054018"/>
    </source>
</evidence>
<dbReference type="Proteomes" id="UP000054018">
    <property type="component" value="Unassembled WGS sequence"/>
</dbReference>
<protein>
    <submittedName>
        <fullName evidence="1">Uncharacterized protein</fullName>
    </submittedName>
</protein>
<keyword evidence="2" id="KW-1185">Reference proteome</keyword>
<dbReference type="HOGENOM" id="CLU_1116122_0_0_1"/>
<reference evidence="1 2" key="1">
    <citation type="submission" date="2014-04" db="EMBL/GenBank/DDBJ databases">
        <authorList>
            <consortium name="DOE Joint Genome Institute"/>
            <person name="Kuo A."/>
            <person name="Kohler A."/>
            <person name="Costa M.D."/>
            <person name="Nagy L.G."/>
            <person name="Floudas D."/>
            <person name="Copeland A."/>
            <person name="Barry K.W."/>
            <person name="Cichocki N."/>
            <person name="Veneault-Fourrey C."/>
            <person name="LaButti K."/>
            <person name="Lindquist E.A."/>
            <person name="Lipzen A."/>
            <person name="Lundell T."/>
            <person name="Morin E."/>
            <person name="Murat C."/>
            <person name="Sun H."/>
            <person name="Tunlid A."/>
            <person name="Henrissat B."/>
            <person name="Grigoriev I.V."/>
            <person name="Hibbett D.S."/>
            <person name="Martin F."/>
            <person name="Nordberg H.P."/>
            <person name="Cantor M.N."/>
            <person name="Hua S.X."/>
        </authorList>
    </citation>
    <scope>NUCLEOTIDE SEQUENCE [LARGE SCALE GENOMIC DNA]</scope>
    <source>
        <strain evidence="1 2">441</strain>
    </source>
</reference>
<name>A0A0C9ZKF7_9AGAM</name>
<dbReference type="OrthoDB" id="10655440at2759"/>
<sequence length="249" mass="27344">MSASLDSRRRPFISVLSASLSRCHSLGDHFGSGAKLGTGQCPCHSWDSGPSFSNLTIPTTSSSPFWNSRVTQNHHKSFDFCDTRRRRPYILTTVVPAKTEQRTWYRAIKPYLVSCADIAEARQSSADQRAYARVSILDAELISEEHTWDQSGSATPLWCLGSRTCGDYPSIETTVIRPVFEIVMLTGLEPLYECGAASYDDFADPVFLAEGARQMGASELFTRQSDGDLQSVSPMGMELVGDRSGVIGP</sequence>
<accession>A0A0C9ZKF7</accession>
<dbReference type="AlphaFoldDB" id="A0A0C9ZKF7"/>